<name>A0A414AZ60_9FIRM</name>
<accession>A0A414AZ60</accession>
<dbReference type="Proteomes" id="UP000283975">
    <property type="component" value="Unassembled WGS sequence"/>
</dbReference>
<organism evidence="1 2">
    <name type="scientific">Enterocloster bolteae</name>
    <dbReference type="NCBI Taxonomy" id="208479"/>
    <lineage>
        <taxon>Bacteria</taxon>
        <taxon>Bacillati</taxon>
        <taxon>Bacillota</taxon>
        <taxon>Clostridia</taxon>
        <taxon>Lachnospirales</taxon>
        <taxon>Lachnospiraceae</taxon>
        <taxon>Enterocloster</taxon>
    </lineage>
</organism>
<reference evidence="1 2" key="1">
    <citation type="submission" date="2018-08" db="EMBL/GenBank/DDBJ databases">
        <title>A genome reference for cultivated species of the human gut microbiota.</title>
        <authorList>
            <person name="Zou Y."/>
            <person name="Xue W."/>
            <person name="Luo G."/>
        </authorList>
    </citation>
    <scope>NUCLEOTIDE SEQUENCE [LARGE SCALE GENOMIC DNA]</scope>
    <source>
        <strain evidence="1 2">AM35-14</strain>
    </source>
</reference>
<sequence length="76" mass="8915">MPETAARTLYRQENHAVIAPWPRGRKLPRQESFLIQKSRQRPPLASVWIFLYTLKHSSVSFQVILICSHDIFLLLN</sequence>
<proteinExistence type="predicted"/>
<comment type="caution">
    <text evidence="1">The sequence shown here is derived from an EMBL/GenBank/DDBJ whole genome shotgun (WGS) entry which is preliminary data.</text>
</comment>
<gene>
    <name evidence="1" type="ORF">DW839_05370</name>
</gene>
<dbReference type="EMBL" id="QSHZ01000004">
    <property type="protein sequence ID" value="RHC57641.1"/>
    <property type="molecule type" value="Genomic_DNA"/>
</dbReference>
<dbReference type="AlphaFoldDB" id="A0A414AZ60"/>
<evidence type="ECO:0000313" key="2">
    <source>
        <dbReference type="Proteomes" id="UP000283975"/>
    </source>
</evidence>
<evidence type="ECO:0000313" key="1">
    <source>
        <dbReference type="EMBL" id="RHC57641.1"/>
    </source>
</evidence>
<protein>
    <submittedName>
        <fullName evidence="1">Uncharacterized protein</fullName>
    </submittedName>
</protein>